<name>K2SN71_MACPH</name>
<evidence type="ECO:0000313" key="2">
    <source>
        <dbReference type="EMBL" id="EKG18240.1"/>
    </source>
</evidence>
<protein>
    <submittedName>
        <fullName evidence="2">Uncharacterized protein</fullName>
    </submittedName>
</protein>
<dbReference type="HOGENOM" id="CLU_1704561_0_0_1"/>
<dbReference type="AlphaFoldDB" id="K2SN71"/>
<dbReference type="EMBL" id="AHHD01000212">
    <property type="protein sequence ID" value="EKG18240.1"/>
    <property type="molecule type" value="Genomic_DNA"/>
</dbReference>
<evidence type="ECO:0000256" key="1">
    <source>
        <dbReference type="SAM" id="MobiDB-lite"/>
    </source>
</evidence>
<dbReference type="InParanoid" id="K2SN71"/>
<dbReference type="Proteomes" id="UP000007129">
    <property type="component" value="Unassembled WGS sequence"/>
</dbReference>
<dbReference type="VEuPathDB" id="FungiDB:MPH_04500"/>
<organism evidence="2 3">
    <name type="scientific">Macrophomina phaseolina (strain MS6)</name>
    <name type="common">Charcoal rot fungus</name>
    <dbReference type="NCBI Taxonomy" id="1126212"/>
    <lineage>
        <taxon>Eukaryota</taxon>
        <taxon>Fungi</taxon>
        <taxon>Dikarya</taxon>
        <taxon>Ascomycota</taxon>
        <taxon>Pezizomycotina</taxon>
        <taxon>Dothideomycetes</taxon>
        <taxon>Dothideomycetes incertae sedis</taxon>
        <taxon>Botryosphaeriales</taxon>
        <taxon>Botryosphaeriaceae</taxon>
        <taxon>Macrophomina</taxon>
    </lineage>
</organism>
<evidence type="ECO:0000313" key="3">
    <source>
        <dbReference type="Proteomes" id="UP000007129"/>
    </source>
</evidence>
<sequence>MPHNNHFKKVYPAKFTPWSVVRITIWPEMGFIIVRLPHWAQPPLVHPAAKLSVSATGHYSQVEPVRHRNPWCVQPHLPYQMTGCWRGSRIFGVIVADAGRDRNRNHSVFADAVCRRSIVFPNEEIGHPAVAGGVAPVPGSTDPTGRRPQKGRVQ</sequence>
<gene>
    <name evidence="2" type="ORF">MPH_04500</name>
</gene>
<reference evidence="2 3" key="1">
    <citation type="journal article" date="2012" name="BMC Genomics">
        <title>Tools to kill: Genome of one of the most destructive plant pathogenic fungi Macrophomina phaseolina.</title>
        <authorList>
            <person name="Islam M.S."/>
            <person name="Haque M.S."/>
            <person name="Islam M.M."/>
            <person name="Emdad E.M."/>
            <person name="Halim A."/>
            <person name="Hossen Q.M.M."/>
            <person name="Hossain M.Z."/>
            <person name="Ahmed B."/>
            <person name="Rahim S."/>
            <person name="Rahman M.S."/>
            <person name="Alam M.M."/>
            <person name="Hou S."/>
            <person name="Wan X."/>
            <person name="Saito J.A."/>
            <person name="Alam M."/>
        </authorList>
    </citation>
    <scope>NUCLEOTIDE SEQUENCE [LARGE SCALE GENOMIC DNA]</scope>
    <source>
        <strain evidence="2 3">MS6</strain>
    </source>
</reference>
<proteinExistence type="predicted"/>
<accession>K2SN71</accession>
<comment type="caution">
    <text evidence="2">The sequence shown here is derived from an EMBL/GenBank/DDBJ whole genome shotgun (WGS) entry which is preliminary data.</text>
</comment>
<feature type="region of interest" description="Disordered" evidence="1">
    <location>
        <begin position="130"/>
        <end position="154"/>
    </location>
</feature>
<feature type="compositionally biased region" description="Low complexity" evidence="1">
    <location>
        <begin position="130"/>
        <end position="139"/>
    </location>
</feature>